<dbReference type="RefSeq" id="XP_005649957.1">
    <property type="nucleotide sequence ID" value="XM_005649900.1"/>
</dbReference>
<dbReference type="PANTHER" id="PTHR47032">
    <property type="entry name" value="UDP-D-XYLOSE:L-FUCOSE ALPHA-1,3-D-XYLOSYLTRANSFERASE-RELATED"/>
    <property type="match status" value="1"/>
</dbReference>
<dbReference type="AlphaFoldDB" id="I0Z444"/>
<dbReference type="GO" id="GO:0016757">
    <property type="term" value="F:glycosyltransferase activity"/>
    <property type="evidence" value="ECO:0007669"/>
    <property type="project" value="TreeGrafter"/>
</dbReference>
<dbReference type="Pfam" id="PF03407">
    <property type="entry name" value="Nucleotid_trans"/>
    <property type="match status" value="1"/>
</dbReference>
<reference evidence="2 3" key="1">
    <citation type="journal article" date="2012" name="Genome Biol.">
        <title>The genome of the polar eukaryotic microalga coccomyxa subellipsoidea reveals traits of cold adaptation.</title>
        <authorList>
            <person name="Blanc G."/>
            <person name="Agarkova I."/>
            <person name="Grimwood J."/>
            <person name="Kuo A."/>
            <person name="Brueggeman A."/>
            <person name="Dunigan D."/>
            <person name="Gurnon J."/>
            <person name="Ladunga I."/>
            <person name="Lindquist E."/>
            <person name="Lucas S."/>
            <person name="Pangilinan J."/>
            <person name="Proschold T."/>
            <person name="Salamov A."/>
            <person name="Schmutz J."/>
            <person name="Weeks D."/>
            <person name="Yamada T."/>
            <person name="Claverie J.M."/>
            <person name="Grigoriev I."/>
            <person name="Van Etten J."/>
            <person name="Lomsadze A."/>
            <person name="Borodovsky M."/>
        </authorList>
    </citation>
    <scope>NUCLEOTIDE SEQUENCE [LARGE SCALE GENOMIC DNA]</scope>
    <source>
        <strain evidence="2 3">C-169</strain>
    </source>
</reference>
<evidence type="ECO:0000313" key="2">
    <source>
        <dbReference type="EMBL" id="EIE25413.1"/>
    </source>
</evidence>
<protein>
    <recommendedName>
        <fullName evidence="1">Nucleotide-diphospho-sugar transferase domain-containing protein</fullName>
    </recommendedName>
</protein>
<organism evidence="2 3">
    <name type="scientific">Coccomyxa subellipsoidea (strain C-169)</name>
    <name type="common">Green microalga</name>
    <dbReference type="NCBI Taxonomy" id="574566"/>
    <lineage>
        <taxon>Eukaryota</taxon>
        <taxon>Viridiplantae</taxon>
        <taxon>Chlorophyta</taxon>
        <taxon>core chlorophytes</taxon>
        <taxon>Trebouxiophyceae</taxon>
        <taxon>Trebouxiophyceae incertae sedis</taxon>
        <taxon>Coccomyxaceae</taxon>
        <taxon>Coccomyxa</taxon>
        <taxon>Coccomyxa subellipsoidea</taxon>
    </lineage>
</organism>
<proteinExistence type="predicted"/>
<feature type="domain" description="Nucleotide-diphospho-sugar transferase" evidence="1">
    <location>
        <begin position="64"/>
        <end position="139"/>
    </location>
</feature>
<dbReference type="GO" id="GO:0005794">
    <property type="term" value="C:Golgi apparatus"/>
    <property type="evidence" value="ECO:0007669"/>
    <property type="project" value="TreeGrafter"/>
</dbReference>
<dbReference type="InterPro" id="IPR005069">
    <property type="entry name" value="Nucl-diP-sugar_transferase"/>
</dbReference>
<dbReference type="KEGG" id="csl:COCSUDRAFT_61632"/>
<evidence type="ECO:0000313" key="3">
    <source>
        <dbReference type="Proteomes" id="UP000007264"/>
    </source>
</evidence>
<sequence length="178" mass="19458">MTTIVDAEAAEILLPVFLESLQKVSRRLVPRVLVLASDAQGLQICRTKHAHCLPWFQRLSAAIGALQQLLAKNFNVLAADVDMVWLKDPFAALEPNLSDFLMTVDSTNSTDDSPAQKPCAGLIFARATEPTRALVKSWVGLGREGGNVGPSSMFPMAWAMTQSSYPTQLRVSYLPTQQ</sequence>
<accession>I0Z444</accession>
<gene>
    <name evidence="2" type="ORF">COCSUDRAFT_61632</name>
</gene>
<evidence type="ECO:0000259" key="1">
    <source>
        <dbReference type="Pfam" id="PF03407"/>
    </source>
</evidence>
<dbReference type="EMBL" id="AGSI01000004">
    <property type="protein sequence ID" value="EIE25413.1"/>
    <property type="molecule type" value="Genomic_DNA"/>
</dbReference>
<dbReference type="OrthoDB" id="540503at2759"/>
<dbReference type="Proteomes" id="UP000007264">
    <property type="component" value="Unassembled WGS sequence"/>
</dbReference>
<dbReference type="InterPro" id="IPR052636">
    <property type="entry name" value="UDP-D-xylose:L-fucose_XylT"/>
</dbReference>
<keyword evidence="3" id="KW-1185">Reference proteome</keyword>
<dbReference type="GeneID" id="17043415"/>
<name>I0Z444_COCSC</name>
<comment type="caution">
    <text evidence="2">The sequence shown here is derived from an EMBL/GenBank/DDBJ whole genome shotgun (WGS) entry which is preliminary data.</text>
</comment>
<dbReference type="PANTHER" id="PTHR47032:SF1">
    <property type="entry name" value="UDP-D-XYLOSE:L-FUCOSE ALPHA-1,3-D-XYLOSYLTRANSFERASE-RELATED"/>
    <property type="match status" value="1"/>
</dbReference>